<reference evidence="8 9" key="1">
    <citation type="submission" date="2017-06" db="EMBL/GenBank/DDBJ databases">
        <title>Streptomyces albireticuli Genome sequencing and assembly.</title>
        <authorList>
            <person name="Wang Y."/>
            <person name="Du B."/>
            <person name="Ding Y."/>
            <person name="Liu H."/>
            <person name="Hou Q."/>
            <person name="Liu K."/>
            <person name="Yao L."/>
            <person name="Wang C."/>
        </authorList>
    </citation>
    <scope>NUCLEOTIDE SEQUENCE [LARGE SCALE GENOMIC DNA]</scope>
    <source>
        <strain evidence="8 9">MDJK11</strain>
    </source>
</reference>
<evidence type="ECO:0000259" key="7">
    <source>
        <dbReference type="PROSITE" id="PS51755"/>
    </source>
</evidence>
<dbReference type="PRINTS" id="PR00364">
    <property type="entry name" value="DISEASERSIST"/>
</dbReference>
<dbReference type="SMART" id="SM01043">
    <property type="entry name" value="BTAD"/>
    <property type="match status" value="1"/>
</dbReference>
<dbReference type="KEGG" id="salj:SMD11_1597"/>
<dbReference type="InterPro" id="IPR005158">
    <property type="entry name" value="BTAD"/>
</dbReference>
<dbReference type="Gene3D" id="1.10.10.10">
    <property type="entry name" value="Winged helix-like DNA-binding domain superfamily/Winged helix DNA-binding domain"/>
    <property type="match status" value="1"/>
</dbReference>
<dbReference type="SMART" id="SM00862">
    <property type="entry name" value="Trans_reg_C"/>
    <property type="match status" value="1"/>
</dbReference>
<evidence type="ECO:0000313" key="8">
    <source>
        <dbReference type="EMBL" id="ARZ67258.1"/>
    </source>
</evidence>
<accession>A0A1Z2KYY2</accession>
<dbReference type="PANTHER" id="PTHR35807">
    <property type="entry name" value="TRANSCRIPTIONAL REGULATOR REDD-RELATED"/>
    <property type="match status" value="1"/>
</dbReference>
<dbReference type="InterPro" id="IPR027417">
    <property type="entry name" value="P-loop_NTPase"/>
</dbReference>
<dbReference type="EMBL" id="CP021744">
    <property type="protein sequence ID" value="ARZ67258.1"/>
    <property type="molecule type" value="Genomic_DNA"/>
</dbReference>
<evidence type="ECO:0000256" key="3">
    <source>
        <dbReference type="ARBA" id="ARBA00023015"/>
    </source>
</evidence>
<keyword evidence="2" id="KW-0902">Two-component regulatory system</keyword>
<evidence type="ECO:0000256" key="4">
    <source>
        <dbReference type="ARBA" id="ARBA00023125"/>
    </source>
</evidence>
<dbReference type="GO" id="GO:0043531">
    <property type="term" value="F:ADP binding"/>
    <property type="evidence" value="ECO:0007669"/>
    <property type="project" value="InterPro"/>
</dbReference>
<dbReference type="GO" id="GO:0003677">
    <property type="term" value="F:DNA binding"/>
    <property type="evidence" value="ECO:0007669"/>
    <property type="project" value="UniProtKB-UniRule"/>
</dbReference>
<keyword evidence="4 6" id="KW-0238">DNA-binding</keyword>
<dbReference type="InterPro" id="IPR016032">
    <property type="entry name" value="Sig_transdc_resp-reg_C-effctor"/>
</dbReference>
<evidence type="ECO:0000313" key="9">
    <source>
        <dbReference type="Proteomes" id="UP000195755"/>
    </source>
</evidence>
<dbReference type="InterPro" id="IPR051677">
    <property type="entry name" value="AfsR-DnrI-RedD_regulator"/>
</dbReference>
<keyword evidence="3" id="KW-0805">Transcription regulation</keyword>
<dbReference type="Gene3D" id="3.40.50.300">
    <property type="entry name" value="P-loop containing nucleotide triphosphate hydrolases"/>
    <property type="match status" value="1"/>
</dbReference>
<dbReference type="InterPro" id="IPR011990">
    <property type="entry name" value="TPR-like_helical_dom_sf"/>
</dbReference>
<dbReference type="GO" id="GO:0006355">
    <property type="term" value="P:regulation of DNA-templated transcription"/>
    <property type="evidence" value="ECO:0007669"/>
    <property type="project" value="InterPro"/>
</dbReference>
<proteinExistence type="inferred from homology"/>
<dbReference type="Pfam" id="PF00931">
    <property type="entry name" value="NB-ARC"/>
    <property type="match status" value="1"/>
</dbReference>
<dbReference type="OrthoDB" id="5521887at2"/>
<dbReference type="InterPro" id="IPR001867">
    <property type="entry name" value="OmpR/PhoB-type_DNA-bd"/>
</dbReference>
<dbReference type="InterPro" id="IPR002182">
    <property type="entry name" value="NB-ARC"/>
</dbReference>
<dbReference type="SUPFAM" id="SSF52540">
    <property type="entry name" value="P-loop containing nucleoside triphosphate hydrolases"/>
    <property type="match status" value="1"/>
</dbReference>
<dbReference type="GO" id="GO:0000160">
    <property type="term" value="P:phosphorelay signal transduction system"/>
    <property type="evidence" value="ECO:0007669"/>
    <property type="project" value="UniProtKB-KW"/>
</dbReference>
<dbReference type="Proteomes" id="UP000195755">
    <property type="component" value="Chromosome"/>
</dbReference>
<organism evidence="8 9">
    <name type="scientific">Streptomyces albireticuli</name>
    <dbReference type="NCBI Taxonomy" id="1940"/>
    <lineage>
        <taxon>Bacteria</taxon>
        <taxon>Bacillati</taxon>
        <taxon>Actinomycetota</taxon>
        <taxon>Actinomycetes</taxon>
        <taxon>Kitasatosporales</taxon>
        <taxon>Streptomycetaceae</taxon>
        <taxon>Streptomyces</taxon>
    </lineage>
</organism>
<dbReference type="PROSITE" id="PS51755">
    <property type="entry name" value="OMPR_PHOB"/>
    <property type="match status" value="1"/>
</dbReference>
<dbReference type="RefSeq" id="WP_087925742.1">
    <property type="nucleotide sequence ID" value="NZ_CP021744.1"/>
</dbReference>
<feature type="DNA-binding region" description="OmpR/PhoB-type" evidence="6">
    <location>
        <begin position="1"/>
        <end position="98"/>
    </location>
</feature>
<dbReference type="SUPFAM" id="SSF48452">
    <property type="entry name" value="TPR-like"/>
    <property type="match status" value="1"/>
</dbReference>
<dbReference type="InterPro" id="IPR036388">
    <property type="entry name" value="WH-like_DNA-bd_sf"/>
</dbReference>
<dbReference type="CDD" id="cd01120">
    <property type="entry name" value="RecA-like_superfamily"/>
    <property type="match status" value="1"/>
</dbReference>
<evidence type="ECO:0000256" key="5">
    <source>
        <dbReference type="ARBA" id="ARBA00023163"/>
    </source>
</evidence>
<feature type="domain" description="OmpR/PhoB-type" evidence="7">
    <location>
        <begin position="1"/>
        <end position="98"/>
    </location>
</feature>
<dbReference type="Gene3D" id="1.25.40.10">
    <property type="entry name" value="Tetratricopeptide repeat domain"/>
    <property type="match status" value="1"/>
</dbReference>
<dbReference type="Pfam" id="PF03704">
    <property type="entry name" value="BTAD"/>
    <property type="match status" value="1"/>
</dbReference>
<gene>
    <name evidence="8" type="ORF">SMD11_1597</name>
</gene>
<keyword evidence="5" id="KW-0804">Transcription</keyword>
<protein>
    <submittedName>
        <fullName evidence="8">Transcriptional regulator, SARP family protein</fullName>
    </submittedName>
</protein>
<evidence type="ECO:0000256" key="1">
    <source>
        <dbReference type="ARBA" id="ARBA00005820"/>
    </source>
</evidence>
<dbReference type="SUPFAM" id="SSF46894">
    <property type="entry name" value="C-terminal effector domain of the bipartite response regulators"/>
    <property type="match status" value="1"/>
</dbReference>
<evidence type="ECO:0000256" key="6">
    <source>
        <dbReference type="PROSITE-ProRule" id="PRU01091"/>
    </source>
</evidence>
<dbReference type="Pfam" id="PF00486">
    <property type="entry name" value="Trans_reg_C"/>
    <property type="match status" value="1"/>
</dbReference>
<comment type="similarity">
    <text evidence="1">Belongs to the AfsR/DnrI/RedD regulatory family.</text>
</comment>
<dbReference type="CDD" id="cd15831">
    <property type="entry name" value="BTAD"/>
    <property type="match status" value="1"/>
</dbReference>
<sequence>MIEFRLLGAVELRVEGVRVDVGPARQRAVLATLLVQSPLTASMDSLIDRVWGDSPPAGARGVVYTYIARLRRALTRATEGLPERLLLRREPAGYLMDIDSDCVDLHRFRRLVAQARAAGASTPQRSAWLAEALALWGGEPLAGVNNEWAQNLRGALRTLKYEALTEWADARLEVGGSAEVIGALRQELLEAPMVEPLHEGLTRALYLSGRRSEALIQYERARRVIADELGTDPGPGLQRLYGLMLAGEPLTGTGERAVVRTASESAAPAGTGVPGSSSKAAEAPAPALSRFRLPDLLPAGHADFVGREADVGWIHEALTKGEGHGPAVAIVRGGPGVGKSALALHAAHRFGTHYPDGRVYLDLRGTGDRPLSPLAALFRMLRATGVDPRECTGDIDELMRLYRARLAGRRVLLVLDDAADDSQLMTLLPSGSACGVIVTTRAPFAKRGGALTRNLAGLGRGEGVRLLARLVGESRVEAERVAAGRLVQLCGGVPLALCAVASRMDARPHYTVRWHLDRVADEKRCLDVLSYGSFDMRASLALSYGRLSPTASRAFRALGCESDARSEAVPEDWRGPVGVTRQETEEALEELVDAHLLHVAGRDVTGRIHYRLHYLQRAYARSLSACERQAA</sequence>
<name>A0A1Z2KYY2_9ACTN</name>
<dbReference type="AlphaFoldDB" id="A0A1Z2KYY2"/>
<dbReference type="PANTHER" id="PTHR35807:SF1">
    <property type="entry name" value="TRANSCRIPTIONAL REGULATOR REDD"/>
    <property type="match status" value="1"/>
</dbReference>
<evidence type="ECO:0000256" key="2">
    <source>
        <dbReference type="ARBA" id="ARBA00023012"/>
    </source>
</evidence>